<evidence type="ECO:0000256" key="2">
    <source>
        <dbReference type="SAM" id="Phobius"/>
    </source>
</evidence>
<feature type="compositionally biased region" description="Low complexity" evidence="1">
    <location>
        <begin position="10"/>
        <end position="28"/>
    </location>
</feature>
<organism evidence="3 4">
    <name type="scientific">Morchella conica CCBAS932</name>
    <dbReference type="NCBI Taxonomy" id="1392247"/>
    <lineage>
        <taxon>Eukaryota</taxon>
        <taxon>Fungi</taxon>
        <taxon>Dikarya</taxon>
        <taxon>Ascomycota</taxon>
        <taxon>Pezizomycotina</taxon>
        <taxon>Pezizomycetes</taxon>
        <taxon>Pezizales</taxon>
        <taxon>Morchellaceae</taxon>
        <taxon>Morchella</taxon>
    </lineage>
</organism>
<sequence length="392" mass="41217">MQPSVFSTQGAGAARSATGGSFSRARSAPVNNGAESDSWIEVASHPSDSQYTSSSDDHIITAGLRISQTRRRRRGTARPTARSQEVPVFEPEQSSGEDDDESEGEDMGTMIHSMTMSSDDYSSPEDDDDDESDDEASASDSNARLRTGFPSSVPPQRPGPPYRRAQTTPSASTGYNGQNRSHAYGFNSFAPNHAADHDAALRASLSTLLSCAAAARGLPKSSQILPASQSPQQGGRVAVDNLTLVRESGEPSNSTTKPRSLSITSTSTAPASRSQSSESLAMKDTKKLKGKSSSSKSKRRSRSRTRETSNENEVMSLSNFSYMTLAISAGAIIVLSAITFSAGYALGKEVGKGEGGLLSSVGSVSRREGGKAALKTTSKGIGMTKFTSVTAF</sequence>
<dbReference type="OrthoDB" id="5413188at2759"/>
<feature type="compositionally biased region" description="Basic residues" evidence="1">
    <location>
        <begin position="288"/>
        <end position="303"/>
    </location>
</feature>
<gene>
    <name evidence="3" type="ORF">P167DRAFT_1773</name>
</gene>
<feature type="region of interest" description="Disordered" evidence="1">
    <location>
        <begin position="1"/>
        <end position="191"/>
    </location>
</feature>
<accession>A0A3N4LHT4</accession>
<feature type="region of interest" description="Disordered" evidence="1">
    <location>
        <begin position="245"/>
        <end position="311"/>
    </location>
</feature>
<keyword evidence="2" id="KW-1133">Transmembrane helix</keyword>
<feature type="compositionally biased region" description="Acidic residues" evidence="1">
    <location>
        <begin position="122"/>
        <end position="137"/>
    </location>
</feature>
<proteinExistence type="predicted"/>
<evidence type="ECO:0000313" key="3">
    <source>
        <dbReference type="EMBL" id="RPB17525.1"/>
    </source>
</evidence>
<keyword evidence="2" id="KW-0812">Transmembrane</keyword>
<reference evidence="3 4" key="1">
    <citation type="journal article" date="2018" name="Nat. Ecol. Evol.">
        <title>Pezizomycetes genomes reveal the molecular basis of ectomycorrhizal truffle lifestyle.</title>
        <authorList>
            <person name="Murat C."/>
            <person name="Payen T."/>
            <person name="Noel B."/>
            <person name="Kuo A."/>
            <person name="Morin E."/>
            <person name="Chen J."/>
            <person name="Kohler A."/>
            <person name="Krizsan K."/>
            <person name="Balestrini R."/>
            <person name="Da Silva C."/>
            <person name="Montanini B."/>
            <person name="Hainaut M."/>
            <person name="Levati E."/>
            <person name="Barry K.W."/>
            <person name="Belfiori B."/>
            <person name="Cichocki N."/>
            <person name="Clum A."/>
            <person name="Dockter R.B."/>
            <person name="Fauchery L."/>
            <person name="Guy J."/>
            <person name="Iotti M."/>
            <person name="Le Tacon F."/>
            <person name="Lindquist E.A."/>
            <person name="Lipzen A."/>
            <person name="Malagnac F."/>
            <person name="Mello A."/>
            <person name="Molinier V."/>
            <person name="Miyauchi S."/>
            <person name="Poulain J."/>
            <person name="Riccioni C."/>
            <person name="Rubini A."/>
            <person name="Sitrit Y."/>
            <person name="Splivallo R."/>
            <person name="Traeger S."/>
            <person name="Wang M."/>
            <person name="Zifcakova L."/>
            <person name="Wipf D."/>
            <person name="Zambonelli A."/>
            <person name="Paolocci F."/>
            <person name="Nowrousian M."/>
            <person name="Ottonello S."/>
            <person name="Baldrian P."/>
            <person name="Spatafora J.W."/>
            <person name="Henrissat B."/>
            <person name="Nagy L.G."/>
            <person name="Aury J.M."/>
            <person name="Wincker P."/>
            <person name="Grigoriev I.V."/>
            <person name="Bonfante P."/>
            <person name="Martin F.M."/>
        </authorList>
    </citation>
    <scope>NUCLEOTIDE SEQUENCE [LARGE SCALE GENOMIC DNA]</scope>
    <source>
        <strain evidence="3 4">CCBAS932</strain>
    </source>
</reference>
<keyword evidence="4" id="KW-1185">Reference proteome</keyword>
<feature type="transmembrane region" description="Helical" evidence="2">
    <location>
        <begin position="320"/>
        <end position="346"/>
    </location>
</feature>
<feature type="compositionally biased region" description="Pro residues" evidence="1">
    <location>
        <begin position="152"/>
        <end position="161"/>
    </location>
</feature>
<dbReference type="AlphaFoldDB" id="A0A3N4LHT4"/>
<dbReference type="Proteomes" id="UP000277580">
    <property type="component" value="Unassembled WGS sequence"/>
</dbReference>
<dbReference type="InParanoid" id="A0A3N4LHT4"/>
<dbReference type="EMBL" id="ML119105">
    <property type="protein sequence ID" value="RPB17525.1"/>
    <property type="molecule type" value="Genomic_DNA"/>
</dbReference>
<feature type="compositionally biased region" description="Polar residues" evidence="1">
    <location>
        <begin position="250"/>
        <end position="279"/>
    </location>
</feature>
<evidence type="ECO:0000313" key="4">
    <source>
        <dbReference type="Proteomes" id="UP000277580"/>
    </source>
</evidence>
<feature type="compositionally biased region" description="Polar residues" evidence="1">
    <location>
        <begin position="165"/>
        <end position="181"/>
    </location>
</feature>
<feature type="compositionally biased region" description="Acidic residues" evidence="1">
    <location>
        <begin position="95"/>
        <end position="106"/>
    </location>
</feature>
<name>A0A3N4LHT4_9PEZI</name>
<protein>
    <recommendedName>
        <fullName evidence="5">REJ domain-containing protein</fullName>
    </recommendedName>
</protein>
<evidence type="ECO:0008006" key="5">
    <source>
        <dbReference type="Google" id="ProtNLM"/>
    </source>
</evidence>
<keyword evidence="2" id="KW-0472">Membrane</keyword>
<evidence type="ECO:0000256" key="1">
    <source>
        <dbReference type="SAM" id="MobiDB-lite"/>
    </source>
</evidence>